<dbReference type="InterPro" id="IPR000504">
    <property type="entry name" value="RRM_dom"/>
</dbReference>
<dbReference type="Pfam" id="PF00076">
    <property type="entry name" value="RRM_1"/>
    <property type="match status" value="1"/>
</dbReference>
<evidence type="ECO:0000259" key="9">
    <source>
        <dbReference type="PROSITE" id="PS50102"/>
    </source>
</evidence>
<dbReference type="PANTHER" id="PTHR18847:SF0">
    <property type="entry name" value="NUCLEAR CAP-BINDING PROTEIN SUBUNIT 2"/>
    <property type="match status" value="1"/>
</dbReference>
<dbReference type="CDD" id="cd12240">
    <property type="entry name" value="RRM_NCBP2"/>
    <property type="match status" value="1"/>
</dbReference>
<dbReference type="InterPro" id="IPR034148">
    <property type="entry name" value="NCBP2_RRM"/>
</dbReference>
<dbReference type="Proteomes" id="UP001491310">
    <property type="component" value="Unassembled WGS sequence"/>
</dbReference>
<proteinExistence type="inferred from homology"/>
<protein>
    <recommendedName>
        <fullName evidence="8">Nuclear cap-binding protein subunit 2</fullName>
    </recommendedName>
    <alternativeName>
        <fullName evidence="8">20 kDa nuclear cap-binding protein</fullName>
    </alternativeName>
</protein>
<comment type="similarity">
    <text evidence="2 8">Belongs to the RRM NCBP2 family.</text>
</comment>
<dbReference type="EMBL" id="JALJOT010000008">
    <property type="protein sequence ID" value="KAK9908416.1"/>
    <property type="molecule type" value="Genomic_DNA"/>
</dbReference>
<dbReference type="InterPro" id="IPR035979">
    <property type="entry name" value="RBD_domain_sf"/>
</dbReference>
<keyword evidence="5 8" id="KW-0508">mRNA splicing</keyword>
<keyword evidence="11" id="KW-1185">Reference proteome</keyword>
<comment type="subcellular location">
    <subcellularLocation>
        <location evidence="1 8">Nucleus</location>
    </subcellularLocation>
</comment>
<evidence type="ECO:0000313" key="10">
    <source>
        <dbReference type="EMBL" id="KAK9908416.1"/>
    </source>
</evidence>
<evidence type="ECO:0000256" key="6">
    <source>
        <dbReference type="ARBA" id="ARBA00023242"/>
    </source>
</evidence>
<dbReference type="InterPro" id="IPR027157">
    <property type="entry name" value="NCBP2"/>
</dbReference>
<feature type="domain" description="RRM" evidence="9">
    <location>
        <begin position="35"/>
        <end position="113"/>
    </location>
</feature>
<accession>A0ABR2YN09</accession>
<dbReference type="SUPFAM" id="SSF54928">
    <property type="entry name" value="RNA-binding domain, RBD"/>
    <property type="match status" value="1"/>
</dbReference>
<evidence type="ECO:0000313" key="11">
    <source>
        <dbReference type="Proteomes" id="UP001491310"/>
    </source>
</evidence>
<keyword evidence="6 8" id="KW-0539">Nucleus</keyword>
<dbReference type="InterPro" id="IPR012677">
    <property type="entry name" value="Nucleotide-bd_a/b_plait_sf"/>
</dbReference>
<keyword evidence="3 8" id="KW-0507">mRNA processing</keyword>
<name>A0ABR2YN09_9CHLO</name>
<organism evidence="10 11">
    <name type="scientific">Coccomyxa subellipsoidea</name>
    <dbReference type="NCBI Taxonomy" id="248742"/>
    <lineage>
        <taxon>Eukaryota</taxon>
        <taxon>Viridiplantae</taxon>
        <taxon>Chlorophyta</taxon>
        <taxon>core chlorophytes</taxon>
        <taxon>Trebouxiophyceae</taxon>
        <taxon>Trebouxiophyceae incertae sedis</taxon>
        <taxon>Coccomyxaceae</taxon>
        <taxon>Coccomyxa</taxon>
    </lineage>
</organism>
<sequence length="185" mass="21113">MARLLKKLNPDISQYRDRRFPGKQEDFEKCLGESTTLYLGNLSFYTTEEQIYEVFSRAGDIKRIIMGLDKNQLTPCGFAFVVYYTREDAEDAVKYISGTVMDDRPVRVDFDWGFKEGRQFGRGRSGGQVRDEYRTDWDAGRGGYGNIVKQELSSRQIAIKEQMSMYAEGQIEGGEGADDEAAMET</sequence>
<dbReference type="PANTHER" id="PTHR18847">
    <property type="entry name" value="20 KD NUCLEAR CAP BINDING PROTEIN"/>
    <property type="match status" value="1"/>
</dbReference>
<evidence type="ECO:0000256" key="1">
    <source>
        <dbReference type="ARBA" id="ARBA00004123"/>
    </source>
</evidence>
<gene>
    <name evidence="10" type="ORF">WJX75_007553</name>
</gene>
<evidence type="ECO:0000256" key="8">
    <source>
        <dbReference type="RuleBase" id="RU364036"/>
    </source>
</evidence>
<evidence type="ECO:0000256" key="4">
    <source>
        <dbReference type="ARBA" id="ARBA00022884"/>
    </source>
</evidence>
<evidence type="ECO:0000256" key="2">
    <source>
        <dbReference type="ARBA" id="ARBA00010725"/>
    </source>
</evidence>
<evidence type="ECO:0000256" key="5">
    <source>
        <dbReference type="ARBA" id="ARBA00023187"/>
    </source>
</evidence>
<dbReference type="SMART" id="SM00360">
    <property type="entry name" value="RRM"/>
    <property type="match status" value="1"/>
</dbReference>
<comment type="caution">
    <text evidence="10">The sequence shown here is derived from an EMBL/GenBank/DDBJ whole genome shotgun (WGS) entry which is preliminary data.</text>
</comment>
<evidence type="ECO:0000256" key="7">
    <source>
        <dbReference type="PROSITE-ProRule" id="PRU00176"/>
    </source>
</evidence>
<dbReference type="PROSITE" id="PS50102">
    <property type="entry name" value="RRM"/>
    <property type="match status" value="1"/>
</dbReference>
<reference evidence="10 11" key="1">
    <citation type="journal article" date="2024" name="Nat. Commun.">
        <title>Phylogenomics reveals the evolutionary origins of lichenization in chlorophyte algae.</title>
        <authorList>
            <person name="Puginier C."/>
            <person name="Libourel C."/>
            <person name="Otte J."/>
            <person name="Skaloud P."/>
            <person name="Haon M."/>
            <person name="Grisel S."/>
            <person name="Petersen M."/>
            <person name="Berrin J.G."/>
            <person name="Delaux P.M."/>
            <person name="Dal Grande F."/>
            <person name="Keller J."/>
        </authorList>
    </citation>
    <scope>NUCLEOTIDE SEQUENCE [LARGE SCALE GENOMIC DNA]</scope>
    <source>
        <strain evidence="10 11">SAG 216-7</strain>
    </source>
</reference>
<dbReference type="Gene3D" id="3.30.70.330">
    <property type="match status" value="1"/>
</dbReference>
<evidence type="ECO:0000256" key="3">
    <source>
        <dbReference type="ARBA" id="ARBA00022664"/>
    </source>
</evidence>
<keyword evidence="4 7" id="KW-0694">RNA-binding</keyword>